<organism evidence="2 3">
    <name type="scientific">Nitrospira moscoviensis</name>
    <dbReference type="NCBI Taxonomy" id="42253"/>
    <lineage>
        <taxon>Bacteria</taxon>
        <taxon>Pseudomonadati</taxon>
        <taxon>Nitrospirota</taxon>
        <taxon>Nitrospiria</taxon>
        <taxon>Nitrospirales</taxon>
        <taxon>Nitrospiraceae</taxon>
        <taxon>Nitrospira</taxon>
    </lineage>
</organism>
<feature type="transmembrane region" description="Helical" evidence="1">
    <location>
        <begin position="137"/>
        <end position="159"/>
    </location>
</feature>
<gene>
    <name evidence="2" type="ORF">NITMOv2_4839</name>
</gene>
<sequence length="263" mass="29924">MTVDPLRLVLAAYLAMVVFMAVLWAVQLRLRNASIADVGWCAGLIGTVLWYVGQAAGEAERKLLVSILVSLYAGRLGFYILFDRVIGKSEDARYRRLRQQWGERAGLFMFGYFQLQAIAVAAFSLPFLVVIQNPRPPFGLIELVGVLIWLAAVAGEAAADWQLATFRSKPWNRDRVCRDGLWYFSRHPNYFFEWLHWWSYVVMALGAPGWPLTLIGPIGMGWALTKVTGIPPAEEQGVRSRGDDYRDYQRTTNAFFPWFPKRP</sequence>
<reference evidence="2 3" key="1">
    <citation type="journal article" date="2015" name="Proc. Natl. Acad. Sci. U.S.A.">
        <title>Expanded metabolic versatility of ubiquitous nitrite-oxidizing bacteria from the genus Nitrospira.</title>
        <authorList>
            <person name="Koch H."/>
            <person name="Lucker S."/>
            <person name="Albertsen M."/>
            <person name="Kitzinger K."/>
            <person name="Herbold C."/>
            <person name="Spieck E."/>
            <person name="Nielsen P.H."/>
            <person name="Wagner M."/>
            <person name="Daims H."/>
        </authorList>
    </citation>
    <scope>NUCLEOTIDE SEQUENCE [LARGE SCALE GENOMIC DNA]</scope>
    <source>
        <strain evidence="2 3">NSP M-1</strain>
    </source>
</reference>
<evidence type="ECO:0000313" key="2">
    <source>
        <dbReference type="EMBL" id="ALA61207.1"/>
    </source>
</evidence>
<dbReference type="AlphaFoldDB" id="A0A0K2GKQ6"/>
<accession>A0A0K2GKQ6</accession>
<evidence type="ECO:0000256" key="1">
    <source>
        <dbReference type="SAM" id="Phobius"/>
    </source>
</evidence>
<dbReference type="STRING" id="42253.NITMOv2_4839"/>
<dbReference type="OrthoDB" id="9779233at2"/>
<dbReference type="Gene3D" id="1.20.120.1630">
    <property type="match status" value="1"/>
</dbReference>
<protein>
    <submittedName>
        <fullName evidence="2">Uncharacterized protein</fullName>
    </submittedName>
</protein>
<dbReference type="PROSITE" id="PS50244">
    <property type="entry name" value="S5A_REDUCTASE"/>
    <property type="match status" value="1"/>
</dbReference>
<dbReference type="Proteomes" id="UP000069205">
    <property type="component" value="Chromosome"/>
</dbReference>
<proteinExistence type="predicted"/>
<dbReference type="InterPro" id="IPR010721">
    <property type="entry name" value="UstE-like"/>
</dbReference>
<feature type="transmembrane region" description="Helical" evidence="1">
    <location>
        <begin position="107"/>
        <end position="131"/>
    </location>
</feature>
<dbReference type="PANTHER" id="PTHR32251">
    <property type="entry name" value="3-OXO-5-ALPHA-STEROID 4-DEHYDROGENASE"/>
    <property type="match status" value="1"/>
</dbReference>
<feature type="transmembrane region" description="Helical" evidence="1">
    <location>
        <begin position="38"/>
        <end position="57"/>
    </location>
</feature>
<keyword evidence="1" id="KW-0812">Transmembrane</keyword>
<dbReference type="GO" id="GO:0016020">
    <property type="term" value="C:membrane"/>
    <property type="evidence" value="ECO:0007669"/>
    <property type="project" value="TreeGrafter"/>
</dbReference>
<dbReference type="KEGG" id="nmv:NITMOv2_4839"/>
<keyword evidence="1" id="KW-0472">Membrane</keyword>
<dbReference type="PATRIC" id="fig|42253.5.peg.4772"/>
<name>A0A0K2GKQ6_NITMO</name>
<dbReference type="RefSeq" id="WP_053381900.1">
    <property type="nucleotide sequence ID" value="NZ_CP011801.1"/>
</dbReference>
<evidence type="ECO:0000313" key="3">
    <source>
        <dbReference type="Proteomes" id="UP000069205"/>
    </source>
</evidence>
<keyword evidence="1" id="KW-1133">Transmembrane helix</keyword>
<keyword evidence="3" id="KW-1185">Reference proteome</keyword>
<feature type="transmembrane region" description="Helical" evidence="1">
    <location>
        <begin position="63"/>
        <end position="86"/>
    </location>
</feature>
<dbReference type="Pfam" id="PF06966">
    <property type="entry name" value="DUF1295"/>
    <property type="match status" value="1"/>
</dbReference>
<feature type="transmembrane region" description="Helical" evidence="1">
    <location>
        <begin position="6"/>
        <end position="26"/>
    </location>
</feature>
<dbReference type="PANTHER" id="PTHR32251:SF17">
    <property type="entry name" value="STEROID 5-ALPHA REDUCTASE C-TERMINAL DOMAIN-CONTAINING PROTEIN"/>
    <property type="match status" value="1"/>
</dbReference>
<dbReference type="EMBL" id="CP011801">
    <property type="protein sequence ID" value="ALA61207.1"/>
    <property type="molecule type" value="Genomic_DNA"/>
</dbReference>